<dbReference type="EMBL" id="FOXI01000001">
    <property type="protein sequence ID" value="SFP15562.1"/>
    <property type="molecule type" value="Genomic_DNA"/>
</dbReference>
<evidence type="ECO:0000313" key="3">
    <source>
        <dbReference type="Proteomes" id="UP000183769"/>
    </source>
</evidence>
<proteinExistence type="predicted"/>
<name>A0A1I5N1R2_9EURY</name>
<dbReference type="Proteomes" id="UP000183769">
    <property type="component" value="Unassembled WGS sequence"/>
</dbReference>
<feature type="compositionally biased region" description="Polar residues" evidence="1">
    <location>
        <begin position="1"/>
        <end position="11"/>
    </location>
</feature>
<sequence>MGIVSTIQDALTTESASPSTEPESKSTGAYWCDDCDVRVRDVDVEPEGLDRDDEGTPECPDCGSAMRFERSHADGCAC</sequence>
<accession>A0A1I5N1R2</accession>
<feature type="region of interest" description="Disordered" evidence="1">
    <location>
        <begin position="1"/>
        <end position="28"/>
    </location>
</feature>
<organism evidence="2 3">
    <name type="scientific">Halolamina pelagica</name>
    <dbReference type="NCBI Taxonomy" id="699431"/>
    <lineage>
        <taxon>Archaea</taxon>
        <taxon>Methanobacteriati</taxon>
        <taxon>Methanobacteriota</taxon>
        <taxon>Stenosarchaea group</taxon>
        <taxon>Halobacteria</taxon>
        <taxon>Halobacteriales</taxon>
        <taxon>Haloferacaceae</taxon>
    </lineage>
</organism>
<dbReference type="OrthoDB" id="203316at2157"/>
<dbReference type="AlphaFoldDB" id="A0A1I5N1R2"/>
<evidence type="ECO:0000256" key="1">
    <source>
        <dbReference type="SAM" id="MobiDB-lite"/>
    </source>
</evidence>
<gene>
    <name evidence="2" type="ORF">SAMN05216277_101507</name>
</gene>
<dbReference type="RefSeq" id="WP_074875254.1">
    <property type="nucleotide sequence ID" value="NZ_FOXI01000001.1"/>
</dbReference>
<reference evidence="3" key="1">
    <citation type="submission" date="2016-10" db="EMBL/GenBank/DDBJ databases">
        <authorList>
            <person name="Varghese N."/>
            <person name="Submissions S."/>
        </authorList>
    </citation>
    <scope>NUCLEOTIDE SEQUENCE [LARGE SCALE GENOMIC DNA]</scope>
    <source>
        <strain evidence="3">CGMCC 1.10329</strain>
    </source>
</reference>
<protein>
    <recommendedName>
        <fullName evidence="4">Small CPxCG-related zinc finger protein</fullName>
    </recommendedName>
</protein>
<evidence type="ECO:0008006" key="4">
    <source>
        <dbReference type="Google" id="ProtNLM"/>
    </source>
</evidence>
<feature type="compositionally biased region" description="Low complexity" evidence="1">
    <location>
        <begin position="12"/>
        <end position="27"/>
    </location>
</feature>
<keyword evidence="3" id="KW-1185">Reference proteome</keyword>
<evidence type="ECO:0000313" key="2">
    <source>
        <dbReference type="EMBL" id="SFP15562.1"/>
    </source>
</evidence>